<reference evidence="1 2" key="1">
    <citation type="submission" date="2016-01" db="EMBL/GenBank/DDBJ databases">
        <title>Genome Sequences of Twelve Sporeforming Bacillus Species Isolated from Foods.</title>
        <authorList>
            <person name="Berendsen E.M."/>
            <person name="Wells-Bennik M.H."/>
            <person name="Krawcyk A.O."/>
            <person name="De Jong A."/>
            <person name="Holsappel S."/>
            <person name="Eijlander R.T."/>
            <person name="Kuipers O.P."/>
        </authorList>
    </citation>
    <scope>NUCLEOTIDE SEQUENCE [LARGE SCALE GENOMIC DNA]</scope>
    <source>
        <strain evidence="1 2">B4102</strain>
    </source>
</reference>
<dbReference type="PATRIC" id="fig|46224.3.peg.3997"/>
<name>A0A150LGK9_9BACI</name>
<accession>A0A150LGK9</accession>
<evidence type="ECO:0000313" key="2">
    <source>
        <dbReference type="Proteomes" id="UP000075666"/>
    </source>
</evidence>
<dbReference type="Proteomes" id="UP000075666">
    <property type="component" value="Unassembled WGS sequence"/>
</dbReference>
<proteinExistence type="predicted"/>
<dbReference type="EMBL" id="LQYN01000006">
    <property type="protein sequence ID" value="KYD11457.1"/>
    <property type="molecule type" value="Genomic_DNA"/>
</dbReference>
<comment type="caution">
    <text evidence="1">The sequence shown here is derived from an EMBL/GenBank/DDBJ whole genome shotgun (WGS) entry which is preliminary data.</text>
</comment>
<evidence type="ECO:0000313" key="1">
    <source>
        <dbReference type="EMBL" id="KYD11457.1"/>
    </source>
</evidence>
<dbReference type="AlphaFoldDB" id="A0A150LGK9"/>
<dbReference type="RefSeq" id="WP_066226296.1">
    <property type="nucleotide sequence ID" value="NZ_LQYN01000006.1"/>
</dbReference>
<sequence>MIEYKKLNAEDLKEQAKGIEVEIEEYSEIGSVHLKINGVYGSLVVPTKIDPQKKVNLLLKFDSLNDKVAFNLYDAEVRKQSEKLTEPNKDDHNYIFLEHENVYQVFVKSGVVVYLNEKEVTGLYAVFKEVHKVLQEVALVNK</sequence>
<dbReference type="STRING" id="46224.B4102_2185"/>
<keyword evidence="2" id="KW-1185">Reference proteome</keyword>
<organism evidence="1 2">
    <name type="scientific">Heyndrickxia sporothermodurans</name>
    <dbReference type="NCBI Taxonomy" id="46224"/>
    <lineage>
        <taxon>Bacteria</taxon>
        <taxon>Bacillati</taxon>
        <taxon>Bacillota</taxon>
        <taxon>Bacilli</taxon>
        <taxon>Bacillales</taxon>
        <taxon>Bacillaceae</taxon>
        <taxon>Heyndrickxia</taxon>
    </lineage>
</organism>
<protein>
    <submittedName>
        <fullName evidence="1">Uncharacterized protein</fullName>
    </submittedName>
</protein>
<gene>
    <name evidence="1" type="ORF">B4102_2185</name>
</gene>